<organism evidence="1 2">
    <name type="scientific">Nocardioides daphniae</name>
    <dbReference type="NCBI Taxonomy" id="402297"/>
    <lineage>
        <taxon>Bacteria</taxon>
        <taxon>Bacillati</taxon>
        <taxon>Actinomycetota</taxon>
        <taxon>Actinomycetes</taxon>
        <taxon>Propionibacteriales</taxon>
        <taxon>Nocardioidaceae</taxon>
        <taxon>Nocardioides</taxon>
    </lineage>
</organism>
<evidence type="ECO:0000313" key="1">
    <source>
        <dbReference type="EMBL" id="GGD31342.1"/>
    </source>
</evidence>
<name>A0ABQ1QKF3_9ACTN</name>
<proteinExistence type="predicted"/>
<keyword evidence="2" id="KW-1185">Reference proteome</keyword>
<gene>
    <name evidence="1" type="ORF">GCM10007231_33640</name>
</gene>
<comment type="caution">
    <text evidence="1">The sequence shown here is derived from an EMBL/GenBank/DDBJ whole genome shotgun (WGS) entry which is preliminary data.</text>
</comment>
<reference evidence="2" key="1">
    <citation type="journal article" date="2019" name="Int. J. Syst. Evol. Microbiol.">
        <title>The Global Catalogue of Microorganisms (GCM) 10K type strain sequencing project: providing services to taxonomists for standard genome sequencing and annotation.</title>
        <authorList>
            <consortium name="The Broad Institute Genomics Platform"/>
            <consortium name="The Broad Institute Genome Sequencing Center for Infectious Disease"/>
            <person name="Wu L."/>
            <person name="Ma J."/>
        </authorList>
    </citation>
    <scope>NUCLEOTIDE SEQUENCE [LARGE SCALE GENOMIC DNA]</scope>
    <source>
        <strain evidence="2">CCM 7403</strain>
    </source>
</reference>
<sequence>MANLQSLCDSDQSTLVADHQEVMGAPGQVPGHDLVRVHNSPRVVALGKGYGERDAAPES</sequence>
<dbReference type="EMBL" id="BMCK01000006">
    <property type="protein sequence ID" value="GGD31342.1"/>
    <property type="molecule type" value="Genomic_DNA"/>
</dbReference>
<accession>A0ABQ1QKF3</accession>
<dbReference type="Proteomes" id="UP000630594">
    <property type="component" value="Unassembled WGS sequence"/>
</dbReference>
<protein>
    <submittedName>
        <fullName evidence="1">Uncharacterized protein</fullName>
    </submittedName>
</protein>
<evidence type="ECO:0000313" key="2">
    <source>
        <dbReference type="Proteomes" id="UP000630594"/>
    </source>
</evidence>